<evidence type="ECO:0000313" key="2">
    <source>
        <dbReference type="EMBL" id="AEJ44380.1"/>
    </source>
</evidence>
<gene>
    <name evidence="2" type="ordered locus">TC41_2481</name>
</gene>
<reference evidence="3" key="2">
    <citation type="submission" date="2011-06" db="EMBL/GenBank/DDBJ databases">
        <title>The complete genome sequence of Alicyclobacillus acidocaldarius sp. Tc-4-1.</title>
        <authorList>
            <person name="Chen Y."/>
            <person name="He Y."/>
            <person name="Dong Z."/>
            <person name="Hu S."/>
        </authorList>
    </citation>
    <scope>NUCLEOTIDE SEQUENCE [LARGE SCALE GENOMIC DNA]</scope>
    <source>
        <strain evidence="3">Tc-4-1</strain>
    </source>
</reference>
<evidence type="ECO:0000313" key="3">
    <source>
        <dbReference type="Proteomes" id="UP000000292"/>
    </source>
</evidence>
<proteinExistence type="predicted"/>
<dbReference type="AlphaFoldDB" id="F8IH26"/>
<evidence type="ECO:0000256" key="1">
    <source>
        <dbReference type="SAM" id="MobiDB-lite"/>
    </source>
</evidence>
<protein>
    <submittedName>
        <fullName evidence="2">Uncharacterized protein</fullName>
    </submittedName>
</protein>
<dbReference type="EMBL" id="CP002902">
    <property type="protein sequence ID" value="AEJ44380.1"/>
    <property type="molecule type" value="Genomic_DNA"/>
</dbReference>
<dbReference type="Proteomes" id="UP000000292">
    <property type="component" value="Chromosome"/>
</dbReference>
<organism evidence="2 3">
    <name type="scientific">Alicyclobacillus acidocaldarius (strain Tc-4-1)</name>
    <name type="common">Bacillus acidocaldarius</name>
    <dbReference type="NCBI Taxonomy" id="1048834"/>
    <lineage>
        <taxon>Bacteria</taxon>
        <taxon>Bacillati</taxon>
        <taxon>Bacillota</taxon>
        <taxon>Bacilli</taxon>
        <taxon>Bacillales</taxon>
        <taxon>Alicyclobacillaceae</taxon>
        <taxon>Alicyclobacillus</taxon>
    </lineage>
</organism>
<sequence>MDPVEMDRYLREKYGARVFSKPTEKPPVGAELATRKSQRKRASK</sequence>
<feature type="region of interest" description="Disordered" evidence="1">
    <location>
        <begin position="16"/>
        <end position="44"/>
    </location>
</feature>
<dbReference type="STRING" id="1048834.TC41_2481"/>
<name>F8IH26_ALIAT</name>
<dbReference type="PATRIC" id="fig|1048834.4.peg.2343"/>
<dbReference type="HOGENOM" id="CLU_3211518_0_0_9"/>
<dbReference type="KEGG" id="aad:TC41_2481"/>
<reference evidence="2 3" key="1">
    <citation type="journal article" date="2011" name="J. Bacteriol.">
        <title>Complete Genome Sequence of Alicyclobacillus acidocaldarius Strain Tc-4-1.</title>
        <authorList>
            <person name="Chen Y."/>
            <person name="He Y."/>
            <person name="Zhang B."/>
            <person name="Yang J."/>
            <person name="Li W."/>
            <person name="Dong Z."/>
            <person name="Hu S."/>
        </authorList>
    </citation>
    <scope>NUCLEOTIDE SEQUENCE [LARGE SCALE GENOMIC DNA]</scope>
    <source>
        <strain evidence="2 3">Tc-4-1</strain>
    </source>
</reference>
<accession>F8IH26</accession>